<evidence type="ECO:0000313" key="3">
    <source>
        <dbReference type="EMBL" id="CAB4176263.1"/>
    </source>
</evidence>
<dbReference type="EMBL" id="LR796858">
    <property type="protein sequence ID" value="CAB4170989.1"/>
    <property type="molecule type" value="Genomic_DNA"/>
</dbReference>
<sequence length="217" mass="22899">MTKQVINIGTAPNDKTGDSLRTSFTKANANFTELYSSSIAGDWTWPEFNGVHTRALLGGSQGSWIDGQSPGGLLLYNDSAVTLNAGTKYASLSSNGNFEISGAFVSSTNVYGAGGALVGDAVSLDMTKSVHALTSGWYSVATGSEGQIMYFALSAACTVPNNIIIQFSRARFSQSLGTAMWEGANYSNIFAGSQHASLVRAIYIDGAWMCTPDGQWD</sequence>
<dbReference type="EMBL" id="LR796815">
    <property type="protein sequence ID" value="CAB4167676.1"/>
    <property type="molecule type" value="Genomic_DNA"/>
</dbReference>
<evidence type="ECO:0000313" key="4">
    <source>
        <dbReference type="EMBL" id="CAB4223040.1"/>
    </source>
</evidence>
<organism evidence="2">
    <name type="scientific">uncultured Caudovirales phage</name>
    <dbReference type="NCBI Taxonomy" id="2100421"/>
    <lineage>
        <taxon>Viruses</taxon>
        <taxon>Duplodnaviria</taxon>
        <taxon>Heunggongvirae</taxon>
        <taxon>Uroviricota</taxon>
        <taxon>Caudoviricetes</taxon>
        <taxon>Peduoviridae</taxon>
        <taxon>Maltschvirus</taxon>
        <taxon>Maltschvirus maltsch</taxon>
    </lineage>
</organism>
<dbReference type="EMBL" id="LR797534">
    <property type="protein sequence ID" value="CAB4223040.1"/>
    <property type="molecule type" value="Genomic_DNA"/>
</dbReference>
<name>A0A6J5PGJ7_9CAUD</name>
<dbReference type="EMBL" id="LR796944">
    <property type="protein sequence ID" value="CAB4176263.1"/>
    <property type="molecule type" value="Genomic_DNA"/>
</dbReference>
<proteinExistence type="predicted"/>
<dbReference type="InterPro" id="IPR036240">
    <property type="entry name" value="Gp9-like_sf"/>
</dbReference>
<reference evidence="2" key="1">
    <citation type="submission" date="2020-05" db="EMBL/GenBank/DDBJ databases">
        <authorList>
            <person name="Chiriac C."/>
            <person name="Salcher M."/>
            <person name="Ghai R."/>
            <person name="Kavagutti S V."/>
        </authorList>
    </citation>
    <scope>NUCLEOTIDE SEQUENCE</scope>
</reference>
<dbReference type="SUPFAM" id="SSF50017">
    <property type="entry name" value="gp9"/>
    <property type="match status" value="1"/>
</dbReference>
<accession>A0A6J5PGJ7</accession>
<gene>
    <name evidence="4" type="ORF">UFOVP1666_83</name>
    <name evidence="1" type="ORF">UFOVP867_38</name>
    <name evidence="2" type="ORF">UFOVP913_160</name>
    <name evidence="3" type="ORF">UFOVP993_16</name>
</gene>
<protein>
    <submittedName>
        <fullName evidence="2">Uncharacterized protein</fullName>
    </submittedName>
</protein>
<evidence type="ECO:0000313" key="2">
    <source>
        <dbReference type="EMBL" id="CAB4170989.1"/>
    </source>
</evidence>
<evidence type="ECO:0000313" key="1">
    <source>
        <dbReference type="EMBL" id="CAB4167676.1"/>
    </source>
</evidence>